<dbReference type="SMART" id="SM00320">
    <property type="entry name" value="WD40"/>
    <property type="match status" value="3"/>
</dbReference>
<evidence type="ECO:0000313" key="6">
    <source>
        <dbReference type="Proteomes" id="UP001259832"/>
    </source>
</evidence>
<reference evidence="5" key="1">
    <citation type="submission" date="2023-08" db="EMBL/GenBank/DDBJ databases">
        <title>Reference Genome Resource for the Citrus Pathogen Phytophthora citrophthora.</title>
        <authorList>
            <person name="Moller H."/>
            <person name="Coetzee B."/>
            <person name="Rose L.J."/>
            <person name="Van Niekerk J.M."/>
        </authorList>
    </citation>
    <scope>NUCLEOTIDE SEQUENCE</scope>
    <source>
        <strain evidence="5">STE-U-9442</strain>
    </source>
</reference>
<name>A0AAD9G640_9STRA</name>
<sequence>MRRVNLPRGSMDDLQRGVGCVELLAQLCPPGVSDKKPCAFVDVAFHPLKPWVAAIEQKGCGIVWDYDTGDVVTEFNLGESQVLDDDDANGNEAHEDEEGTESAASFSSAAPKGLLSRATSSPSARTVQGAVAAATAAKVLLSPSGASLIKPRRRPSLQMLFYDHEAIACTTQLPASRTCFDEWLIIVSRSHIVICDLDQNGAVHHLDPEDLHRGLPSSVAILPSGLLAIGCQDGKIRIWSPWQTKMVGTLDSGSQRDVQQLILLTTPPILMKRSGSGSLPGAETRLSTQLHHLACATLDGHVVTWRVSLNASTSCCDCVKTSEVELRDVFRQFDTVNGVHELKFHPHHDIMTAACRDGTIFFFDVAPLLDSNKPVKAETNTFSNSATLTGLLPSSKLQSVVVLPGAQKGCFMALSISALNSTSNGVNVQLAVSEIGVKGRYCGKDNVPTIFSEFTSNNTQESRDLRGFISQMPPKRLKMVSLTSSARSPGELCCITSYGLLVLKTSFLAAPTPVFIPRGSKNTPAIGFPSSMLIGVRVLGENPQDKPQLHLVQNGAEAHIPATIERSRVPQLHYNPWQNGFLAAILPISGHLELLRVGLKPVAPNAIELETIFVAHAFGFAWHPTQPIFAVLAPNKELAGKLTRSNTASALVPSKRSRFFFGGSRASAANATDEPDARQQRAAARSLTLSLYKLTGEEAEVEFVETSFSSGEDNVLHIFSGPLLGVVKYVADASSEPASLVAGGAIVKRARDSPASLSRVQRAQSFMLGLSAMSSPKMADLRLTMISSPSQSPTASPTAASFESAESASDLLKTFLEFYEWSHVESLPEGEAGLRKVVGVAVDCPLNLEWDSTTKNLCALVYPTSIKVYRFGSSSSNGTATMECLHEIPTPSPALSLHWVHHTLFFTTEDEVKCSVISSTRCFTLALASRWVLNEASCATQVSDDDLNQFPRPQIFPAGATTILGVLDQKLVLGGPLQAVHILDLSNRVLQCAILVTAGSVDNAAELAQPLCPDAVEWLGAVFEAFGFVLQALKLLSGLSLSLKVNMCIKHSQLEALTGLLGDLMEQERDSPNLTGSSLFQQACIALHRGGKQRPLTQLVPALMARKRSNDAIFIATLLQNDDQLIQAFGSAEEWGAAFHTAKAKKIPTDAILNKWNTSIAKPTAEWRNVLERQGIRPPTTVKLQTIAKKSLQTKKMVLSLVPRKEPLAVIDEPTTSTSGEQFVERVVFHPSRGSVVCVKGDTLEELDVNTGALLSHITFDLLSSSNMDLILPAGPHFVVGLLQSRLLVVWDLDESVLLATSDADKVHGTRRVTALATSLCSDRWLFFNAEGSNNVRVTRVDSPRPAREILRKSAQRGGSVVSVAYSTEHHLLSSGCNDGTVQVWSISSDEGEVGGKKEATDFATPLFAVQLAQSSVVEMTIGKCTGCGVNSSSSNMFLAVAYQNRRVDVIAMNGPAHTCVATTTLSPPQSPDFSRLGGALTLTIHGQLPVLLAHWRLHRREYGVDVIAAWEIVNTGGTLVTSPRGGAGGSSSGGGAMTEWWSVSSSSTLTESQRPQVLATDIVLYQNSLAVYASAMDRRSIFLMDVQASTSSETEPKAVLALSTTTQLTLAQYHDYPSGIPSSQVQIAVKTSAKGNPILKLQRFSQLSGRLTGSSDQLPDWKSERGVPLLPFQLVGNSNQSAVCVKLREKGDDAASNGARPTSFSFAVLDLDVTVDTAMTDVQMNPDDEDGAITSSHLSAIELKEGSLQHEARDVCFGMNPSTDKYLLLILSETGDYVTFQATRDPSTERVKLTHPVQRLFATPLLLPASSPYQGFVGCKLLFLLESAPTERLVLSGDDLSLSGSSWTCKPNERVVEVNWNSSSCPQIGPHDSQQRLLLAVTTTQRIVVLSPELRELQTYDFKTDLQGTPASLLWISQTLLYCTTGNQIRYVTPVAKHLQSDSRLLCSIAADLESRPGFTQSSIQLVSLCGDRLCYVVMDPATLSSRLTLHSVALSEPLLLGFAEPNAALRRVFEREMLAFTLMNDDSDRPVCPVSDLMLEIAYHSFNWKDKVLKVLKALNSQEKVSTTGPEGAASAPSSNYSRTSLLSRTILGSIFLDAHKWEDFLRVFLAHDPALEEYVVAIGSDGAAKLPSRKGSTARRFRQLAVVFESIGQPDWALRCLDLSGDDEALLTMFRKFTSTSASSEVMEALHKSWIKLNRPLSAIVKAAVGKDPQSAEDPFVSLCCETLSQPMRRGRLLDTVAPLDRLKLPLVQPNKDDTSDTTHAGTLPWKRLAPEDASEWLGVSSKARVATTEPRAPNYSIFAAEAPVVGSLGIDAGSPAIATTTISVEAANAKMTIGPFQDEEDAVVAYWRFEEGANEKQTGNEDGIELLDTSKRENILRLFGNVVNLVESTAPVDRGEPGRIPEEFALRFPTSESSSSLPPNGWGAQCPIRPGSTLDIATTFDEDPYRRELTFEVWIRNFKMHGQVQKLMENGDDVPATLSGGVRQVLVARRRVESLDDGVKSGDVSGLVIWELVIDEDDHLVFTFGNQQVRSTQKMEHSGNQGWRHVAFTVDVSSPQRVGLRLFLDARCVGESQTTPSSQSVSKPSKLLLGWRLEDYEVTEVRLWATARSADQLSDMRENYLGLAEAKRRMKIAIHQRNCTCEKCVARRAQSTGAGTGAPRLGLSLSTPLAPPSRQRRVVPQAKPT</sequence>
<organism evidence="5 6">
    <name type="scientific">Phytophthora citrophthora</name>
    <dbReference type="NCBI Taxonomy" id="4793"/>
    <lineage>
        <taxon>Eukaryota</taxon>
        <taxon>Sar</taxon>
        <taxon>Stramenopiles</taxon>
        <taxon>Oomycota</taxon>
        <taxon>Peronosporomycetes</taxon>
        <taxon>Peronosporales</taxon>
        <taxon>Peronosporaceae</taxon>
        <taxon>Phytophthora</taxon>
    </lineage>
</organism>
<proteinExistence type="predicted"/>
<dbReference type="PANTHER" id="PTHR44129">
    <property type="entry name" value="WD REPEAT-CONTAINING PROTEIN POP1"/>
    <property type="match status" value="1"/>
</dbReference>
<keyword evidence="6" id="KW-1185">Reference proteome</keyword>
<accession>A0AAD9G640</accession>
<feature type="compositionally biased region" description="Acidic residues" evidence="4">
    <location>
        <begin position="82"/>
        <end position="100"/>
    </location>
</feature>
<dbReference type="Gene3D" id="2.60.120.200">
    <property type="match status" value="1"/>
</dbReference>
<dbReference type="Pfam" id="PF00400">
    <property type="entry name" value="WD40"/>
    <property type="match status" value="2"/>
</dbReference>
<evidence type="ECO:0000256" key="3">
    <source>
        <dbReference type="PROSITE-ProRule" id="PRU00221"/>
    </source>
</evidence>
<evidence type="ECO:0000256" key="2">
    <source>
        <dbReference type="ARBA" id="ARBA00022737"/>
    </source>
</evidence>
<dbReference type="PROSITE" id="PS50294">
    <property type="entry name" value="WD_REPEATS_REGION"/>
    <property type="match status" value="1"/>
</dbReference>
<dbReference type="EMBL" id="JASMQC010000029">
    <property type="protein sequence ID" value="KAK1932530.1"/>
    <property type="molecule type" value="Genomic_DNA"/>
</dbReference>
<dbReference type="Gene3D" id="2.130.10.10">
    <property type="entry name" value="YVTN repeat-like/Quinoprotein amine dehydrogenase"/>
    <property type="match status" value="2"/>
</dbReference>
<dbReference type="InterPro" id="IPR001680">
    <property type="entry name" value="WD40_rpt"/>
</dbReference>
<gene>
    <name evidence="5" type="ORF">P3T76_012114</name>
</gene>
<dbReference type="InterPro" id="IPR036322">
    <property type="entry name" value="WD40_repeat_dom_sf"/>
</dbReference>
<dbReference type="Proteomes" id="UP001259832">
    <property type="component" value="Unassembled WGS sequence"/>
</dbReference>
<dbReference type="SUPFAM" id="SSF49899">
    <property type="entry name" value="Concanavalin A-like lectins/glucanases"/>
    <property type="match status" value="1"/>
</dbReference>
<protein>
    <submittedName>
        <fullName evidence="5">Uncharacterized protein</fullName>
    </submittedName>
</protein>
<dbReference type="InterPro" id="IPR050349">
    <property type="entry name" value="WD_LIS1/nudF_dynein_reg"/>
</dbReference>
<dbReference type="SUPFAM" id="SSF63829">
    <property type="entry name" value="Calcium-dependent phosphotriesterase"/>
    <property type="match status" value="1"/>
</dbReference>
<feature type="region of interest" description="Disordered" evidence="4">
    <location>
        <begin position="2660"/>
        <end position="2693"/>
    </location>
</feature>
<evidence type="ECO:0000256" key="4">
    <source>
        <dbReference type="SAM" id="MobiDB-lite"/>
    </source>
</evidence>
<dbReference type="InterPro" id="IPR013320">
    <property type="entry name" value="ConA-like_dom_sf"/>
</dbReference>
<evidence type="ECO:0000256" key="1">
    <source>
        <dbReference type="ARBA" id="ARBA00022574"/>
    </source>
</evidence>
<dbReference type="PROSITE" id="PS50082">
    <property type="entry name" value="WD_REPEATS_2"/>
    <property type="match status" value="1"/>
</dbReference>
<feature type="repeat" description="WD" evidence="3">
    <location>
        <begin position="1354"/>
        <end position="1391"/>
    </location>
</feature>
<feature type="region of interest" description="Disordered" evidence="4">
    <location>
        <begin position="81"/>
        <end position="108"/>
    </location>
</feature>
<dbReference type="SUPFAM" id="SSF50978">
    <property type="entry name" value="WD40 repeat-like"/>
    <property type="match status" value="1"/>
</dbReference>
<comment type="caution">
    <text evidence="5">The sequence shown here is derived from an EMBL/GenBank/DDBJ whole genome shotgun (WGS) entry which is preliminary data.</text>
</comment>
<evidence type="ECO:0000313" key="5">
    <source>
        <dbReference type="EMBL" id="KAK1932530.1"/>
    </source>
</evidence>
<dbReference type="InterPro" id="IPR015943">
    <property type="entry name" value="WD40/YVTN_repeat-like_dom_sf"/>
</dbReference>
<keyword evidence="1 3" id="KW-0853">WD repeat</keyword>
<keyword evidence="2" id="KW-0677">Repeat</keyword>